<dbReference type="InterPro" id="IPR036188">
    <property type="entry name" value="FAD/NAD-bd_sf"/>
</dbReference>
<evidence type="ECO:0000313" key="6">
    <source>
        <dbReference type="Proteomes" id="UP000544331"/>
    </source>
</evidence>
<evidence type="ECO:0000256" key="3">
    <source>
        <dbReference type="ARBA" id="ARBA00022857"/>
    </source>
</evidence>
<sequence length="1716" mass="188512">MANANYFTCTLGEAARLKRKDDKAKTWTTVVELIDDQAERNPDAPALGFATFTHLKSTQDTSKHAAGILSTHLPKQPKSLKIGLLSSSSTEFVLTWLGLMRMGYTVLLLAPQLAPSAVQHLCETLDIRHVFVDDVYEYRARGLSDDIEIIRIPSYKDDSPTDSLEQTPGVSETAYICHTSGTSSGLPKPIPQTQFGVMGALYSFPGKSKPATFSTTPLYHGGFPDCLRAWTSGASIWFFPEGQAPITGANIIRAIEFARGHSPIPIKYFSSVPYVLQMLSEEYGGIEVLQTMDLVGVGGAALPPAIGDKLVDEGVHLLSRMGSAECGFLMSSHRDYAKDRDWQFLRAIDDPKLIEFEPRENGLSELVVKPGWPFLIKTNREDGSYATSDLFEPHSSIPNAWRYHSRADAQITLANGKKFDPSPIEGSILASSKLLQDVLIFGSGRDYAGALLFPSSSDTSADEVIDSVWPHIDKLNSDSQTHTRINKTMLVVVPVEEGQKPLEKSSKGTILRRQAEEKYSDEIEGAYSNTSSSTKVPQEGLQKAVHDCFEKVLGRQVESDQDLYRQGVDSISCIQIRKLLEQTCLSSEDGHLPLNVIYDQGTVDSLVEYLERANSGDNELSFDSDESELNLMQALAKKYSNFDLASHDPPNMFGSGASASSSGVKTQAQQNREALDEKKRLAQMAMKMVQDHNHRPTRVVLTGATGFLGAHILHLLRDDPKVDRIYCLLRADGPFAAQKRVSEALFQRFLPPLESHQDKVVCLPCDLTQRDLGLFEEQLREISTSATKIIHSAWAVNFSLRLNSFEDQILSTKNLINLAIEADAQFIFVSSIAAVSDSTAQPIPEMLSQDPKEASPLGYSRSKWVAEHICDAANKKHESSPASVVRVGQLCSNETGVWNTTEAYPLLLSTSKITGCLPDLLNEVLNWLPVEQAAQAVVEIAFTNSQGPETPVYHVLNPHTTPSWKDMLDWLATSNEGPEFEIVSSSEWLERLEKALSDDSASHPSQALLGLWKRSYAKDKENGSASEGHESSPFDVAQAQKVSASIRDVKPLTRERLIKTWNLGLDCHYSAKKQMGRPAKRRQALAAALPSPAVQDDTPFLSLLSPQSMIENLGQFDLNACVDSSFMPDLSSDILSGLQLELGKVADCSCPVQERSSSYPATPALDSSASNAASVTTAPSIPQTSSRSCSCLATFYLAVDDLCKNERLSFPSGLPFLRKTISTARQIAHCQICPASHLSAMQNIQLLGTLLMSVGQQYGVILESIDKEANASTEKSELKRLQFSEVGVEYSTEAPSYNLELRPAEWAELAKKAVKAEVYGNGREEDCLWSVLNYLEKRQTQWHAVPPHQDCPHQYHQSEEEPFCIKILHKAKESIEALKWKCRELYDPDKPDVDILSKMPHLVSSHCIEPHFLRNVLDALIIGTGTAGVSAALSLGRARRSAIVFDIDDHRDRLQETTSQAISKSIQDETIAEIKTKFKTIMFSHATAASIRENGMVFEAEDATGRCWKGRKVILAMSSHDVLPDIPGYEEAWGKHIFDVSKCLDVGKRATADAAVLITSDSPSSIEAAVLSAHLARQFSPHITFLTNGLSHVERHPQILGTKNSGFRIENRPIKSLESSETSVAVQFADGAESVYGLIAHKPRKVISGPFAEQLDLEMTSEGRILVDNEFQETSTRGVFAVGDSASFLKESTGASAGWLAGVGANLQIAEDDMSM</sequence>
<dbReference type="SUPFAM" id="SSF51905">
    <property type="entry name" value="FAD/NAD(P)-binding domain"/>
    <property type="match status" value="1"/>
</dbReference>
<dbReference type="Pfam" id="PF00550">
    <property type="entry name" value="PP-binding"/>
    <property type="match status" value="1"/>
</dbReference>
<dbReference type="Gene3D" id="3.40.50.12780">
    <property type="entry name" value="N-terminal domain of ligase-like"/>
    <property type="match status" value="1"/>
</dbReference>
<name>A0A8H5Z6L0_9HYPO</name>
<proteinExistence type="predicted"/>
<dbReference type="OrthoDB" id="429813at2759"/>
<dbReference type="Pfam" id="PF07992">
    <property type="entry name" value="Pyr_redox_2"/>
    <property type="match status" value="1"/>
</dbReference>
<dbReference type="Pfam" id="PF23562">
    <property type="entry name" value="AMP-binding_C_3"/>
    <property type="match status" value="1"/>
</dbReference>
<dbReference type="PRINTS" id="PR00469">
    <property type="entry name" value="PNDRDTASEII"/>
</dbReference>
<dbReference type="Pfam" id="PF00501">
    <property type="entry name" value="AMP-binding"/>
    <property type="match status" value="1"/>
</dbReference>
<organism evidence="5 6">
    <name type="scientific">Fusarium mundagurra</name>
    <dbReference type="NCBI Taxonomy" id="1567541"/>
    <lineage>
        <taxon>Eukaryota</taxon>
        <taxon>Fungi</taxon>
        <taxon>Dikarya</taxon>
        <taxon>Ascomycota</taxon>
        <taxon>Pezizomycotina</taxon>
        <taxon>Sordariomycetes</taxon>
        <taxon>Hypocreomycetidae</taxon>
        <taxon>Hypocreales</taxon>
        <taxon>Nectriaceae</taxon>
        <taxon>Fusarium</taxon>
        <taxon>Fusarium fujikuroi species complex</taxon>
    </lineage>
</organism>
<feature type="domain" description="Carrier" evidence="4">
    <location>
        <begin position="536"/>
        <end position="614"/>
    </location>
</feature>
<dbReference type="PROSITE" id="PS50075">
    <property type="entry name" value="CARRIER"/>
    <property type="match status" value="1"/>
</dbReference>
<dbReference type="InterPro" id="IPR020806">
    <property type="entry name" value="PKS_PP-bd"/>
</dbReference>
<dbReference type="InterPro" id="IPR009081">
    <property type="entry name" value="PP-bd_ACP"/>
</dbReference>
<dbReference type="Gene3D" id="3.50.50.60">
    <property type="entry name" value="FAD/NAD(P)-binding domain"/>
    <property type="match status" value="2"/>
</dbReference>
<dbReference type="GO" id="GO:0016491">
    <property type="term" value="F:oxidoreductase activity"/>
    <property type="evidence" value="ECO:0007669"/>
    <property type="project" value="InterPro"/>
</dbReference>
<dbReference type="SUPFAM" id="SSF51735">
    <property type="entry name" value="NAD(P)-binding Rossmann-fold domains"/>
    <property type="match status" value="1"/>
</dbReference>
<reference evidence="5 6" key="1">
    <citation type="submission" date="2020-05" db="EMBL/GenBank/DDBJ databases">
        <title>Identification and distribution of gene clusters putatively required for synthesis of sphingolipid metabolism inhibitors in phylogenetically diverse species of the filamentous fungus Fusarium.</title>
        <authorList>
            <person name="Kim H.-S."/>
            <person name="Busman M."/>
            <person name="Brown D.W."/>
            <person name="Divon H."/>
            <person name="Uhlig S."/>
            <person name="Proctor R.H."/>
        </authorList>
    </citation>
    <scope>NUCLEOTIDE SEQUENCE [LARGE SCALE GENOMIC DNA]</scope>
    <source>
        <strain evidence="5 6">NRRL 66235</strain>
    </source>
</reference>
<dbReference type="InterPro" id="IPR036291">
    <property type="entry name" value="NAD(P)-bd_dom_sf"/>
</dbReference>
<evidence type="ECO:0000313" key="5">
    <source>
        <dbReference type="EMBL" id="KAF5724834.1"/>
    </source>
</evidence>
<dbReference type="InterPro" id="IPR000873">
    <property type="entry name" value="AMP-dep_synth/lig_dom"/>
</dbReference>
<keyword evidence="3" id="KW-0521">NADP</keyword>
<accession>A0A8H5Z6L0</accession>
<dbReference type="InterPro" id="IPR036736">
    <property type="entry name" value="ACP-like_sf"/>
</dbReference>
<dbReference type="GO" id="GO:0031177">
    <property type="term" value="F:phosphopantetheine binding"/>
    <property type="evidence" value="ECO:0007669"/>
    <property type="project" value="InterPro"/>
</dbReference>
<dbReference type="PRINTS" id="PR00368">
    <property type="entry name" value="FADPNR"/>
</dbReference>
<dbReference type="InterPro" id="IPR042099">
    <property type="entry name" value="ANL_N_sf"/>
</dbReference>
<dbReference type="Gene3D" id="1.10.1200.10">
    <property type="entry name" value="ACP-like"/>
    <property type="match status" value="1"/>
</dbReference>
<dbReference type="Proteomes" id="UP000544331">
    <property type="component" value="Unassembled WGS sequence"/>
</dbReference>
<evidence type="ECO:0000259" key="4">
    <source>
        <dbReference type="PROSITE" id="PS50075"/>
    </source>
</evidence>
<evidence type="ECO:0000256" key="1">
    <source>
        <dbReference type="ARBA" id="ARBA00022450"/>
    </source>
</evidence>
<dbReference type="Gene3D" id="3.40.50.720">
    <property type="entry name" value="NAD(P)-binding Rossmann-like Domain"/>
    <property type="match status" value="1"/>
</dbReference>
<keyword evidence="1" id="KW-0596">Phosphopantetheine</keyword>
<dbReference type="SMART" id="SM00823">
    <property type="entry name" value="PKS_PP"/>
    <property type="match status" value="1"/>
</dbReference>
<protein>
    <submittedName>
        <fullName evidence="5">Nonribosomal peptide synthetase</fullName>
    </submittedName>
</protein>
<dbReference type="PANTHER" id="PTHR43439">
    <property type="entry name" value="PHENYLACETATE-COENZYME A LIGASE"/>
    <property type="match status" value="1"/>
</dbReference>
<dbReference type="InterPro" id="IPR023753">
    <property type="entry name" value="FAD/NAD-binding_dom"/>
</dbReference>
<dbReference type="PANTHER" id="PTHR43439:SF2">
    <property type="entry name" value="ENZYME, PUTATIVE (JCVI)-RELATED"/>
    <property type="match status" value="1"/>
</dbReference>
<keyword evidence="6" id="KW-1185">Reference proteome</keyword>
<dbReference type="EMBL" id="JAAOAN010000024">
    <property type="protein sequence ID" value="KAF5724834.1"/>
    <property type="molecule type" value="Genomic_DNA"/>
</dbReference>
<comment type="caution">
    <text evidence="5">The sequence shown here is derived from an EMBL/GenBank/DDBJ whole genome shotgun (WGS) entry which is preliminary data.</text>
</comment>
<dbReference type="SUPFAM" id="SSF56801">
    <property type="entry name" value="Acetyl-CoA synthetase-like"/>
    <property type="match status" value="1"/>
</dbReference>
<dbReference type="InterPro" id="IPR013120">
    <property type="entry name" value="FAR_NAD-bd"/>
</dbReference>
<evidence type="ECO:0000256" key="2">
    <source>
        <dbReference type="ARBA" id="ARBA00022553"/>
    </source>
</evidence>
<dbReference type="SUPFAM" id="SSF47336">
    <property type="entry name" value="ACP-like"/>
    <property type="match status" value="1"/>
</dbReference>
<dbReference type="InterPro" id="IPR051414">
    <property type="entry name" value="Adenylate-forming_Reductase"/>
</dbReference>
<dbReference type="Pfam" id="PF07993">
    <property type="entry name" value="NAD_binding_4"/>
    <property type="match status" value="1"/>
</dbReference>
<gene>
    <name evidence="5" type="ORF">FMUND_390</name>
</gene>
<keyword evidence="2" id="KW-0597">Phosphoprotein</keyword>